<comment type="subunit">
    <text evidence="2">Heterodimer of SbcC and SbcD.</text>
</comment>
<proteinExistence type="inferred from homology"/>
<keyword evidence="4" id="KW-0175">Coiled coil</keyword>
<evidence type="ECO:0000256" key="2">
    <source>
        <dbReference type="ARBA" id="ARBA00011322"/>
    </source>
</evidence>
<evidence type="ECO:0000256" key="4">
    <source>
        <dbReference type="SAM" id="Coils"/>
    </source>
</evidence>
<accession>A0A848CWX3</accession>
<dbReference type="InterPro" id="IPR038729">
    <property type="entry name" value="Rad50/SbcC_AAA"/>
</dbReference>
<dbReference type="Proteomes" id="UP000561326">
    <property type="component" value="Unassembled WGS sequence"/>
</dbReference>
<feature type="coiled-coil region" evidence="4">
    <location>
        <begin position="769"/>
        <end position="849"/>
    </location>
</feature>
<evidence type="ECO:0000313" key="6">
    <source>
        <dbReference type="EMBL" id="NME99628.1"/>
    </source>
</evidence>
<dbReference type="Gene3D" id="3.40.50.300">
    <property type="entry name" value="P-loop containing nucleotide triphosphate hydrolases"/>
    <property type="match status" value="2"/>
</dbReference>
<dbReference type="AlphaFoldDB" id="A0A848CWX3"/>
<comment type="caution">
    <text evidence="6">The sequence shown here is derived from an EMBL/GenBank/DDBJ whole genome shotgun (WGS) entry which is preliminary data.</text>
</comment>
<comment type="similarity">
    <text evidence="1">Belongs to the SMC family. SbcC subfamily.</text>
</comment>
<organism evidence="6 7">
    <name type="scientific">Aneurinibacillus aneurinilyticus</name>
    <name type="common">Bacillus aneurinolyticus</name>
    <dbReference type="NCBI Taxonomy" id="1391"/>
    <lineage>
        <taxon>Bacteria</taxon>
        <taxon>Bacillati</taxon>
        <taxon>Bacillota</taxon>
        <taxon>Bacilli</taxon>
        <taxon>Bacillales</taxon>
        <taxon>Paenibacillaceae</taxon>
        <taxon>Aneurinibacillus group</taxon>
        <taxon>Aneurinibacillus</taxon>
    </lineage>
</organism>
<dbReference type="RefSeq" id="WP_168975712.1">
    <property type="nucleotide sequence ID" value="NZ_JABAGO010000031.1"/>
</dbReference>
<feature type="coiled-coil region" evidence="4">
    <location>
        <begin position="274"/>
        <end position="311"/>
    </location>
</feature>
<dbReference type="InterPro" id="IPR027417">
    <property type="entry name" value="P-loop_NTPase"/>
</dbReference>
<dbReference type="PANTHER" id="PTHR32114">
    <property type="entry name" value="ABC TRANSPORTER ABCH.3"/>
    <property type="match status" value="1"/>
</dbReference>
<reference evidence="6 7" key="1">
    <citation type="submission" date="2020-04" db="EMBL/GenBank/DDBJ databases">
        <authorList>
            <person name="Hitch T.C.A."/>
            <person name="Wylensek D."/>
            <person name="Clavel T."/>
        </authorList>
    </citation>
    <scope>NUCLEOTIDE SEQUENCE [LARGE SCALE GENOMIC DNA]</scope>
    <source>
        <strain evidence="6 7">WB01_D5_05</strain>
    </source>
</reference>
<dbReference type="GO" id="GO:0006302">
    <property type="term" value="P:double-strand break repair"/>
    <property type="evidence" value="ECO:0007669"/>
    <property type="project" value="InterPro"/>
</dbReference>
<feature type="coiled-coil region" evidence="4">
    <location>
        <begin position="393"/>
        <end position="423"/>
    </location>
</feature>
<feature type="domain" description="Rad50/SbcC-type AAA" evidence="5">
    <location>
        <begin position="5"/>
        <end position="216"/>
    </location>
</feature>
<evidence type="ECO:0000256" key="3">
    <source>
        <dbReference type="ARBA" id="ARBA00013368"/>
    </source>
</evidence>
<evidence type="ECO:0000313" key="7">
    <source>
        <dbReference type="Proteomes" id="UP000561326"/>
    </source>
</evidence>
<feature type="coiled-coil region" evidence="4">
    <location>
        <begin position="625"/>
        <end position="736"/>
    </location>
</feature>
<dbReference type="Pfam" id="PF13558">
    <property type="entry name" value="SbcC_Walker_B"/>
    <property type="match status" value="1"/>
</dbReference>
<protein>
    <recommendedName>
        <fullName evidence="3">Nuclease SbcCD subunit C</fullName>
    </recommendedName>
</protein>
<evidence type="ECO:0000256" key="1">
    <source>
        <dbReference type="ARBA" id="ARBA00006930"/>
    </source>
</evidence>
<sequence>MKPIRVTMTAFGPYKQQEVIDFTELGEHRLFAISGTTGAGKTTIFDAICFALYGEASGEERNDSKFLRSHFAEDDVHTSVDLVFELRGRRYRVFRQLGHIKEGNKTATGAQIELYEITKGKEVPCVDRFAVHDINAKVENLLGLTKQQFSQIVMLPQGEFRKLLTSDTENKEEILRRIFKTEAYQAVVDELNRRRREAEEQCRIGEKEQEKYISQILAVLPERTESLLFETLRQPYRNLDQIIKGLDEEYAFHNMQVAIHKTGQLQAEEAYRKYNEAYHSARSVNERFDELERKRERVRELEQKVPVMEHKGQTLALAEQAARMGVHEEQCIATRKEEETKRLELIQAQRAEQEAREGLVQAEQVYRREEAGEEVRQTAFREAEHLRELLPLVQSLTHREAELKARRERMEKLQFRLVEAEKAWQADKEKKVALDTEIKQAEERMKELKPKQERLADMRMQVYALQNYVKAIQGMDALTRDAIDKKAAYEKTRAEFEVLERRWMEGQAAVLAQHLHDGAPCPVCGSIEHPKKATAQDGALTKEYIEERKREKEKQESLFREAEARLLAERNTLTKLAHEIEQYGFSPDTAVQRYPLFVEEGQTLKKEVEELKKDEQLLSMRKEEREATERKLELQVEQKARLTDELNTVRMEYEKNNVLYQADLQKIPESLQELACLQASIKEASHRKEMLETKWKQAQERYRIASENAIKATSSLQYAQQKVTEAVERTAQAEQRFIRALSEAGFADEDVYRTAKLPEPERHRLKEELEQFASERAVAGAQLSALEEELADKERVDLAELLAEVERLDAACKQARRQYEDALACCERARELQKQIEEAGQKFKELDQERARIVDLYNMIRGENRHKISFERYLQIEFLEKIIHMANQRLYRLSNGQFQLRRSDRLEKRGRQSGLGLDVYDAYTGLTRDVKTLSGGEKFNASLCLALGMADVIQAYQGGISIETMFIDEGFGSLDDESLQKAIDTLIELQSSGRMIGVISHVQELKNAMPATLDVRKTKEGFSRTRFVLKE</sequence>
<dbReference type="EMBL" id="JABAGO010000031">
    <property type="protein sequence ID" value="NME99628.1"/>
    <property type="molecule type" value="Genomic_DNA"/>
</dbReference>
<dbReference type="Pfam" id="PF13476">
    <property type="entry name" value="AAA_23"/>
    <property type="match status" value="1"/>
</dbReference>
<name>A0A848CWX3_ANEAE</name>
<feature type="coiled-coil region" evidence="4">
    <location>
        <begin position="181"/>
        <end position="208"/>
    </location>
</feature>
<dbReference type="SUPFAM" id="SSF52540">
    <property type="entry name" value="P-loop containing nucleoside triphosphate hydrolases"/>
    <property type="match status" value="2"/>
</dbReference>
<evidence type="ECO:0000259" key="5">
    <source>
        <dbReference type="Pfam" id="PF13476"/>
    </source>
</evidence>
<dbReference type="GO" id="GO:0016887">
    <property type="term" value="F:ATP hydrolysis activity"/>
    <property type="evidence" value="ECO:0007669"/>
    <property type="project" value="InterPro"/>
</dbReference>
<gene>
    <name evidence="6" type="ORF">HF838_15415</name>
</gene>
<dbReference type="PANTHER" id="PTHR32114:SF2">
    <property type="entry name" value="ABC TRANSPORTER ABCH.3"/>
    <property type="match status" value="1"/>
</dbReference>